<feature type="domain" description="CRAL-TRIO" evidence="1">
    <location>
        <begin position="54"/>
        <end position="145"/>
    </location>
</feature>
<dbReference type="InterPro" id="IPR036865">
    <property type="entry name" value="CRAL-TRIO_dom_sf"/>
</dbReference>
<evidence type="ECO:0000313" key="2">
    <source>
        <dbReference type="EMBL" id="QHT95725.1"/>
    </source>
</evidence>
<organism evidence="2">
    <name type="scientific">viral metagenome</name>
    <dbReference type="NCBI Taxonomy" id="1070528"/>
    <lineage>
        <taxon>unclassified sequences</taxon>
        <taxon>metagenomes</taxon>
        <taxon>organismal metagenomes</taxon>
    </lineage>
</organism>
<protein>
    <recommendedName>
        <fullName evidence="1">CRAL-TRIO domain-containing protein</fullName>
    </recommendedName>
</protein>
<dbReference type="SUPFAM" id="SSF52087">
    <property type="entry name" value="CRAL/TRIO domain"/>
    <property type="match status" value="1"/>
</dbReference>
<dbReference type="Gene3D" id="3.40.525.10">
    <property type="entry name" value="CRAL-TRIO lipid binding domain"/>
    <property type="match status" value="1"/>
</dbReference>
<proteinExistence type="predicted"/>
<dbReference type="EMBL" id="MN740245">
    <property type="protein sequence ID" value="QHT95725.1"/>
    <property type="molecule type" value="Genomic_DNA"/>
</dbReference>
<dbReference type="InterPro" id="IPR001251">
    <property type="entry name" value="CRAL-TRIO_dom"/>
</dbReference>
<name>A0A6C0IT90_9ZZZZ</name>
<sequence length="145" mass="17338">MSLFTETSKSSEKIISNIKKGDFTDIFENFIKIEHNHITIHYIYFKHFASNSTYDFLTSLITNKIDPIINQYNNFIVHFNVKTFSLIEMDKHKSYIYSISNHFKEKYPNKLEKCYIYNSSFLLNQLYNLVSSFVDKETIKKIEFI</sequence>
<dbReference type="AlphaFoldDB" id="A0A6C0IT90"/>
<reference evidence="2" key="1">
    <citation type="journal article" date="2020" name="Nature">
        <title>Giant virus diversity and host interactions through global metagenomics.</title>
        <authorList>
            <person name="Schulz F."/>
            <person name="Roux S."/>
            <person name="Paez-Espino D."/>
            <person name="Jungbluth S."/>
            <person name="Walsh D.A."/>
            <person name="Denef V.J."/>
            <person name="McMahon K.D."/>
            <person name="Konstantinidis K.T."/>
            <person name="Eloe-Fadrosh E.A."/>
            <person name="Kyrpides N.C."/>
            <person name="Woyke T."/>
        </authorList>
    </citation>
    <scope>NUCLEOTIDE SEQUENCE</scope>
    <source>
        <strain evidence="2">GVMAG-M-3300024301-20</strain>
    </source>
</reference>
<dbReference type="Pfam" id="PF00650">
    <property type="entry name" value="CRAL_TRIO"/>
    <property type="match status" value="1"/>
</dbReference>
<accession>A0A6C0IT90</accession>
<evidence type="ECO:0000259" key="1">
    <source>
        <dbReference type="Pfam" id="PF00650"/>
    </source>
</evidence>